<sequence length="235" mass="27568">MLKYQRIAEDIEHYIVHNRLKQGDKLPVLEELRRKYEVSKSTITKALELLEMKGIIYQVRGSGIFVRRHKRKGYINLDENQGFRSGLDEFQLTSEVLKLEVMNPSEEVMTNLSISAEEEVYYVKRLRFIHGQRLCIEESYYKKSVVPFLNEQIVSESIFNYLKEGLKLEIGFSDNFFHIGKLTKTEANLLALRTGDPGMYYESVYHLTNGEAFDYSKLVYNFQEAQFYLQINSLS</sequence>
<dbReference type="InterPro" id="IPR000524">
    <property type="entry name" value="Tscrpt_reg_HTH_GntR"/>
</dbReference>
<dbReference type="Pfam" id="PF07702">
    <property type="entry name" value="UTRA"/>
    <property type="match status" value="1"/>
</dbReference>
<dbReference type="CDD" id="cd07377">
    <property type="entry name" value="WHTH_GntR"/>
    <property type="match status" value="1"/>
</dbReference>
<dbReference type="Proteomes" id="UP000436284">
    <property type="component" value="Unassembled WGS sequence"/>
</dbReference>
<gene>
    <name evidence="5" type="ORF">GQ671_07155</name>
</gene>
<feature type="domain" description="HTH gntR-type" evidence="4">
    <location>
        <begin position="1"/>
        <end position="69"/>
    </location>
</feature>
<keyword evidence="3" id="KW-0804">Transcription</keyword>
<accession>A0A6N8U262</accession>
<evidence type="ECO:0000313" key="6">
    <source>
        <dbReference type="Proteomes" id="UP000436284"/>
    </source>
</evidence>
<dbReference type="SMART" id="SM00866">
    <property type="entry name" value="UTRA"/>
    <property type="match status" value="1"/>
</dbReference>
<evidence type="ECO:0000313" key="5">
    <source>
        <dbReference type="EMBL" id="MXQ51046.1"/>
    </source>
</evidence>
<dbReference type="Pfam" id="PF00392">
    <property type="entry name" value="GntR"/>
    <property type="match status" value="1"/>
</dbReference>
<evidence type="ECO:0000256" key="2">
    <source>
        <dbReference type="ARBA" id="ARBA00023125"/>
    </source>
</evidence>
<dbReference type="GO" id="GO:0003700">
    <property type="term" value="F:DNA-binding transcription factor activity"/>
    <property type="evidence" value="ECO:0007669"/>
    <property type="project" value="InterPro"/>
</dbReference>
<dbReference type="OrthoDB" id="2141316at2"/>
<dbReference type="InterPro" id="IPR036390">
    <property type="entry name" value="WH_DNA-bd_sf"/>
</dbReference>
<dbReference type="InterPro" id="IPR036388">
    <property type="entry name" value="WH-like_DNA-bd_sf"/>
</dbReference>
<dbReference type="InterPro" id="IPR028978">
    <property type="entry name" value="Chorismate_lyase_/UTRA_dom_sf"/>
</dbReference>
<dbReference type="EMBL" id="WUUK01000002">
    <property type="protein sequence ID" value="MXQ51046.1"/>
    <property type="molecule type" value="Genomic_DNA"/>
</dbReference>
<dbReference type="Gene3D" id="1.10.10.10">
    <property type="entry name" value="Winged helix-like DNA-binding domain superfamily/Winged helix DNA-binding domain"/>
    <property type="match status" value="1"/>
</dbReference>
<dbReference type="SUPFAM" id="SSF46785">
    <property type="entry name" value="Winged helix' DNA-binding domain"/>
    <property type="match status" value="1"/>
</dbReference>
<dbReference type="GO" id="GO:0003677">
    <property type="term" value="F:DNA binding"/>
    <property type="evidence" value="ECO:0007669"/>
    <property type="project" value="UniProtKB-KW"/>
</dbReference>
<keyword evidence="6" id="KW-1185">Reference proteome</keyword>
<dbReference type="AlphaFoldDB" id="A0A6N8U262"/>
<evidence type="ECO:0000259" key="4">
    <source>
        <dbReference type="PROSITE" id="PS50949"/>
    </source>
</evidence>
<keyword evidence="1" id="KW-0805">Transcription regulation</keyword>
<organism evidence="5 6">
    <name type="scientific">Salinicoccus hispanicus</name>
    <dbReference type="NCBI Taxonomy" id="157225"/>
    <lineage>
        <taxon>Bacteria</taxon>
        <taxon>Bacillati</taxon>
        <taxon>Bacillota</taxon>
        <taxon>Bacilli</taxon>
        <taxon>Bacillales</taxon>
        <taxon>Staphylococcaceae</taxon>
        <taxon>Salinicoccus</taxon>
    </lineage>
</organism>
<name>A0A6N8U262_9STAP</name>
<protein>
    <submittedName>
        <fullName evidence="5">UTRA domain-containing protein</fullName>
    </submittedName>
</protein>
<dbReference type="PROSITE" id="PS50949">
    <property type="entry name" value="HTH_GNTR"/>
    <property type="match status" value="1"/>
</dbReference>
<comment type="caution">
    <text evidence="5">The sequence shown here is derived from an EMBL/GenBank/DDBJ whole genome shotgun (WGS) entry which is preliminary data.</text>
</comment>
<dbReference type="SMART" id="SM00345">
    <property type="entry name" value="HTH_GNTR"/>
    <property type="match status" value="1"/>
</dbReference>
<keyword evidence="2" id="KW-0238">DNA-binding</keyword>
<dbReference type="PANTHER" id="PTHR44846:SF4">
    <property type="entry name" value="HTH GNTR-TYPE DOMAIN-CONTAINING PROTEIN"/>
    <property type="match status" value="1"/>
</dbReference>
<dbReference type="InterPro" id="IPR011663">
    <property type="entry name" value="UTRA"/>
</dbReference>
<reference evidence="5 6" key="1">
    <citation type="submission" date="2019-12" db="EMBL/GenBank/DDBJ databases">
        <title>Salinicoccus cyprini sp. nov., isolated from gastro-intestinal tract of mirror carp, Cyprinus carpio var. specularis, collected from Gobind Sagar Reservoir, Himachal Pradesh, India.</title>
        <authorList>
            <person name="Talwar C."/>
            <person name="Singh A.K."/>
            <person name="Lal R."/>
            <person name="Negi R.K."/>
        </authorList>
    </citation>
    <scope>NUCLEOTIDE SEQUENCE [LARGE SCALE GENOMIC DNA]</scope>
    <source>
        <strain evidence="5 6">J-82</strain>
    </source>
</reference>
<dbReference type="InterPro" id="IPR050679">
    <property type="entry name" value="Bact_HTH_transcr_reg"/>
</dbReference>
<proteinExistence type="predicted"/>
<dbReference type="Gene3D" id="3.40.1410.10">
    <property type="entry name" value="Chorismate lyase-like"/>
    <property type="match status" value="1"/>
</dbReference>
<dbReference type="SUPFAM" id="SSF64288">
    <property type="entry name" value="Chorismate lyase-like"/>
    <property type="match status" value="1"/>
</dbReference>
<dbReference type="RefSeq" id="WP_160655068.1">
    <property type="nucleotide sequence ID" value="NZ_JBHRWU010000001.1"/>
</dbReference>
<evidence type="ECO:0000256" key="3">
    <source>
        <dbReference type="ARBA" id="ARBA00023163"/>
    </source>
</evidence>
<dbReference type="PANTHER" id="PTHR44846">
    <property type="entry name" value="MANNOSYL-D-GLYCERATE TRANSPORT/METABOLISM SYSTEM REPRESSOR MNGR-RELATED"/>
    <property type="match status" value="1"/>
</dbReference>
<evidence type="ECO:0000256" key="1">
    <source>
        <dbReference type="ARBA" id="ARBA00023015"/>
    </source>
</evidence>
<dbReference type="GO" id="GO:0045892">
    <property type="term" value="P:negative regulation of DNA-templated transcription"/>
    <property type="evidence" value="ECO:0007669"/>
    <property type="project" value="TreeGrafter"/>
</dbReference>